<dbReference type="PANTHER" id="PTHR11101:SF16">
    <property type="entry name" value="PHOSPHATE TRANSPORTER"/>
    <property type="match status" value="1"/>
</dbReference>
<sequence>MEDVYVIMLVALFALAVTDLVVGVSNDAVNFLNSAIGSKAVSMRTIMIVASLGVAVGAIFSSGLMEVARKGIFMPGEFYFDEIMIIFMAVMITDVLLLDFFNSLGLPTSTTVSIVFELLGAAVSMAVIKIYTQTNGDLGLLGGYINTAKATEIIAGILLAVVVAFVIGTLVQYVSRLIFSFQYEKKMKYVGSLFGGFSLTAIFYFILIKGLKSIPFISDSFNDYVNTHTLLIVVLGFVLFTAISQLLMSVFKANILRIIIVIGTFALALAFAGNDLVNFIGVPIAAWQSFNLWQAAYETSGALPSNFLMEGLSGKVPTPELLLVLAGGVMVATLWFSSKARSVVDTGINLARQGEGVERFDPNFLSRGIVRYSVLFGNAVTAVLPEAMKNRIETKFDKPVHHLRSKRIDAPAFDMVRASVNLVVASVLISFGTSLKLPLSTTYVTFMVAMGSSLADRAWDRESAVYRVAGVLNVIGGWFVTAIVAFSAAAIFGLIIYFGGSIALAVLIILALVVVVRSGIMHSRRAKEERNRKKFNRSDIITINEITSETSENISNVIRGINKMYTKTVDHLGYYDLSKLKKSYKKIEKLEADVDELKGNIFYFIKSLEEDSVEASKFYILTIDYLQDMVQSISFITRNSYNHVHNNHKNLKFNQIRDLKKVDEKMQILFDEIEDTFDNNEFGNIDGILSEKQQLLDYVSELIQKQITRIRTSETSPKNTKLYFGVLLETKDLISSTMSLLQLFQEFYNEARSTTY</sequence>
<evidence type="ECO:0000256" key="1">
    <source>
        <dbReference type="ARBA" id="ARBA00004141"/>
    </source>
</evidence>
<reference evidence="8" key="1">
    <citation type="submission" date="2018-03" db="EMBL/GenBank/DDBJ databases">
        <title>Gramella fulva sp. nov., isolated from a dry surface of tidal flat.</title>
        <authorList>
            <person name="Hwang S.H."/>
            <person name="Hwang W.M."/>
            <person name="Kang K."/>
            <person name="Ahn T.-Y."/>
        </authorList>
    </citation>
    <scope>NUCLEOTIDE SEQUENCE [LARGE SCALE GENOMIC DNA]</scope>
    <source>
        <strain evidence="8">SH35</strain>
    </source>
</reference>
<dbReference type="KEGG" id="grs:C7S20_08685"/>
<dbReference type="EMBL" id="CP028136">
    <property type="protein sequence ID" value="AVR45337.1"/>
    <property type="molecule type" value="Genomic_DNA"/>
</dbReference>
<dbReference type="GO" id="GO:0016020">
    <property type="term" value="C:membrane"/>
    <property type="evidence" value="ECO:0007669"/>
    <property type="project" value="UniProtKB-SubCell"/>
</dbReference>
<feature type="transmembrane region" description="Helical" evidence="6">
    <location>
        <begin position="187"/>
        <end position="208"/>
    </location>
</feature>
<keyword evidence="5 6" id="KW-0472">Membrane</keyword>
<feature type="transmembrane region" description="Helical" evidence="6">
    <location>
        <begin position="114"/>
        <end position="133"/>
    </location>
</feature>
<dbReference type="Proteomes" id="UP000241507">
    <property type="component" value="Chromosome"/>
</dbReference>
<evidence type="ECO:0000256" key="4">
    <source>
        <dbReference type="ARBA" id="ARBA00022989"/>
    </source>
</evidence>
<feature type="transmembrane region" description="Helical" evidence="6">
    <location>
        <begin position="415"/>
        <end position="435"/>
    </location>
</feature>
<evidence type="ECO:0000256" key="5">
    <source>
        <dbReference type="ARBA" id="ARBA00023136"/>
    </source>
</evidence>
<dbReference type="Pfam" id="PF01384">
    <property type="entry name" value="PHO4"/>
    <property type="match status" value="1"/>
</dbReference>
<keyword evidence="4 6" id="KW-1133">Transmembrane helix</keyword>
<protein>
    <recommendedName>
        <fullName evidence="6">Phosphate transporter</fullName>
    </recommendedName>
</protein>
<organism evidence="7 8">
    <name type="scientific">Christiangramia fulva</name>
    <dbReference type="NCBI Taxonomy" id="2126553"/>
    <lineage>
        <taxon>Bacteria</taxon>
        <taxon>Pseudomonadati</taxon>
        <taxon>Bacteroidota</taxon>
        <taxon>Flavobacteriia</taxon>
        <taxon>Flavobacteriales</taxon>
        <taxon>Flavobacteriaceae</taxon>
        <taxon>Christiangramia</taxon>
    </lineage>
</organism>
<evidence type="ECO:0000256" key="2">
    <source>
        <dbReference type="ARBA" id="ARBA00022448"/>
    </source>
</evidence>
<dbReference type="InterPro" id="IPR001204">
    <property type="entry name" value="Phos_transporter"/>
</dbReference>
<dbReference type="PANTHER" id="PTHR11101">
    <property type="entry name" value="PHOSPHATE TRANSPORTER"/>
    <property type="match status" value="1"/>
</dbReference>
<keyword evidence="6" id="KW-0592">Phosphate transport</keyword>
<proteinExistence type="inferred from homology"/>
<feature type="transmembrane region" description="Helical" evidence="6">
    <location>
        <begin position="6"/>
        <end position="24"/>
    </location>
</feature>
<feature type="transmembrane region" description="Helical" evidence="6">
    <location>
        <begin position="255"/>
        <end position="273"/>
    </location>
</feature>
<feature type="transmembrane region" description="Helical" evidence="6">
    <location>
        <begin position="502"/>
        <end position="520"/>
    </location>
</feature>
<comment type="subcellular location">
    <subcellularLocation>
        <location evidence="1 6">Membrane</location>
        <topology evidence="1 6">Multi-pass membrane protein</topology>
    </subcellularLocation>
</comment>
<feature type="transmembrane region" description="Helical" evidence="6">
    <location>
        <begin position="45"/>
        <end position="63"/>
    </location>
</feature>
<gene>
    <name evidence="7" type="ORF">C7S20_08685</name>
</gene>
<dbReference type="RefSeq" id="WP_107012115.1">
    <property type="nucleotide sequence ID" value="NZ_CP028136.1"/>
</dbReference>
<feature type="transmembrane region" description="Helical" evidence="6">
    <location>
        <begin position="153"/>
        <end position="175"/>
    </location>
</feature>
<accession>A0A2R3Z4Y1</accession>
<keyword evidence="2 6" id="KW-0813">Transport</keyword>
<dbReference type="GO" id="GO:0035435">
    <property type="term" value="P:phosphate ion transmembrane transport"/>
    <property type="evidence" value="ECO:0007669"/>
    <property type="project" value="TreeGrafter"/>
</dbReference>
<name>A0A2R3Z4Y1_9FLAO</name>
<feature type="transmembrane region" description="Helical" evidence="6">
    <location>
        <begin position="83"/>
        <end position="102"/>
    </location>
</feature>
<evidence type="ECO:0000256" key="3">
    <source>
        <dbReference type="ARBA" id="ARBA00022692"/>
    </source>
</evidence>
<dbReference type="AlphaFoldDB" id="A0A2R3Z4Y1"/>
<feature type="transmembrane region" description="Helical" evidence="6">
    <location>
        <begin position="471"/>
        <end position="496"/>
    </location>
</feature>
<comment type="similarity">
    <text evidence="6">Belongs to the inorganic phosphate transporter (PiT) (TC 2.A.20) family.</text>
</comment>
<evidence type="ECO:0000313" key="8">
    <source>
        <dbReference type="Proteomes" id="UP000241507"/>
    </source>
</evidence>
<evidence type="ECO:0000256" key="6">
    <source>
        <dbReference type="RuleBase" id="RU363058"/>
    </source>
</evidence>
<dbReference type="OrthoDB" id="1110016at2"/>
<feature type="transmembrane region" description="Helical" evidence="6">
    <location>
        <begin position="321"/>
        <end position="338"/>
    </location>
</feature>
<keyword evidence="8" id="KW-1185">Reference proteome</keyword>
<evidence type="ECO:0000313" key="7">
    <source>
        <dbReference type="EMBL" id="AVR45337.1"/>
    </source>
</evidence>
<feature type="transmembrane region" description="Helical" evidence="6">
    <location>
        <begin position="228"/>
        <end position="248"/>
    </location>
</feature>
<dbReference type="GO" id="GO:0005315">
    <property type="term" value="F:phosphate transmembrane transporter activity"/>
    <property type="evidence" value="ECO:0007669"/>
    <property type="project" value="InterPro"/>
</dbReference>
<keyword evidence="3 6" id="KW-0812">Transmembrane</keyword>